<proteinExistence type="predicted"/>
<accession>A0ABV5R767</accession>
<dbReference type="EMBL" id="JBHMCG010000064">
    <property type="protein sequence ID" value="MFB9573695.1"/>
    <property type="molecule type" value="Genomic_DNA"/>
</dbReference>
<evidence type="ECO:0000256" key="4">
    <source>
        <dbReference type="ARBA" id="ARBA00023033"/>
    </source>
</evidence>
<dbReference type="Gene3D" id="3.20.20.30">
    <property type="entry name" value="Luciferase-like domain"/>
    <property type="match status" value="1"/>
</dbReference>
<dbReference type="SUPFAM" id="SSF51679">
    <property type="entry name" value="Bacterial luciferase-like"/>
    <property type="match status" value="1"/>
</dbReference>
<evidence type="ECO:0000313" key="7">
    <source>
        <dbReference type="Proteomes" id="UP001589710"/>
    </source>
</evidence>
<evidence type="ECO:0000259" key="5">
    <source>
        <dbReference type="Pfam" id="PF00296"/>
    </source>
</evidence>
<keyword evidence="3 6" id="KW-0560">Oxidoreductase</keyword>
<dbReference type="GO" id="GO:0016491">
    <property type="term" value="F:oxidoreductase activity"/>
    <property type="evidence" value="ECO:0007669"/>
    <property type="project" value="UniProtKB-KW"/>
</dbReference>
<name>A0ABV5R767_9ACTN</name>
<dbReference type="Proteomes" id="UP001589710">
    <property type="component" value="Unassembled WGS sequence"/>
</dbReference>
<comment type="caution">
    <text evidence="6">The sequence shown here is derived from an EMBL/GenBank/DDBJ whole genome shotgun (WGS) entry which is preliminary data.</text>
</comment>
<keyword evidence="1" id="KW-0285">Flavoprotein</keyword>
<sequence>MRVGLHALGVGDGARPEVIRAVATAAETHGFARLWCGEHVVLVDAPVSRYPYSADGRIAVPADADWLDPLLALTFAAAVTSRIELASGVLLLPEHNPVLVAKQAATLDVLSAGRFSLGVGVGWSAEEFAALAVPFAKRGRRTEEYLAAMRALWAEDPASFAGEFTRFDVIRVNPKPLRGGRLPVVVGGNSDAALRRAATLADGWYGFNVPAADVPARIAVLADECARHGRTLDELTVAVALSDGIPEQLPALGAAGVTELVVVGAPPPAPDAAAAWVAELARTWIRPGE</sequence>
<evidence type="ECO:0000256" key="3">
    <source>
        <dbReference type="ARBA" id="ARBA00023002"/>
    </source>
</evidence>
<dbReference type="InterPro" id="IPR036661">
    <property type="entry name" value="Luciferase-like_sf"/>
</dbReference>
<dbReference type="InterPro" id="IPR011251">
    <property type="entry name" value="Luciferase-like_dom"/>
</dbReference>
<dbReference type="InterPro" id="IPR050172">
    <property type="entry name" value="SsuD_RutA_monooxygenase"/>
</dbReference>
<dbReference type="Pfam" id="PF00296">
    <property type="entry name" value="Bac_luciferase"/>
    <property type="match status" value="1"/>
</dbReference>
<dbReference type="EC" id="1.-.-.-" evidence="6"/>
<dbReference type="PANTHER" id="PTHR42847">
    <property type="entry name" value="ALKANESULFONATE MONOOXYGENASE"/>
    <property type="match status" value="1"/>
</dbReference>
<organism evidence="6 7">
    <name type="scientific">Streptomyces yanii</name>
    <dbReference type="NCBI Taxonomy" id="78510"/>
    <lineage>
        <taxon>Bacteria</taxon>
        <taxon>Bacillati</taxon>
        <taxon>Actinomycetota</taxon>
        <taxon>Actinomycetes</taxon>
        <taxon>Kitasatosporales</taxon>
        <taxon>Streptomycetaceae</taxon>
        <taxon>Streptomyces</taxon>
    </lineage>
</organism>
<keyword evidence="4" id="KW-0503">Monooxygenase</keyword>
<evidence type="ECO:0000313" key="6">
    <source>
        <dbReference type="EMBL" id="MFB9573695.1"/>
    </source>
</evidence>
<reference evidence="6 7" key="1">
    <citation type="submission" date="2024-09" db="EMBL/GenBank/DDBJ databases">
        <authorList>
            <person name="Sun Q."/>
            <person name="Mori K."/>
        </authorList>
    </citation>
    <scope>NUCLEOTIDE SEQUENCE [LARGE SCALE GENOMIC DNA]</scope>
    <source>
        <strain evidence="6 7">JCM 3331</strain>
    </source>
</reference>
<dbReference type="NCBIfam" id="TIGR03619">
    <property type="entry name" value="F420_Rv2161c"/>
    <property type="match status" value="1"/>
</dbReference>
<gene>
    <name evidence="6" type="ORF">ACFFTL_15570</name>
</gene>
<dbReference type="PANTHER" id="PTHR42847:SF4">
    <property type="entry name" value="ALKANESULFONATE MONOOXYGENASE-RELATED"/>
    <property type="match status" value="1"/>
</dbReference>
<evidence type="ECO:0000256" key="2">
    <source>
        <dbReference type="ARBA" id="ARBA00022643"/>
    </source>
</evidence>
<dbReference type="InterPro" id="IPR019921">
    <property type="entry name" value="Lucif-like_OxRdtase_Rv2161c"/>
</dbReference>
<keyword evidence="7" id="KW-1185">Reference proteome</keyword>
<keyword evidence="2" id="KW-0288">FMN</keyword>
<protein>
    <submittedName>
        <fullName evidence="6">LLM class F420-dependent oxidoreductase</fullName>
        <ecNumber evidence="6">1.-.-.-</ecNumber>
    </submittedName>
</protein>
<feature type="domain" description="Luciferase-like" evidence="5">
    <location>
        <begin position="12"/>
        <end position="241"/>
    </location>
</feature>
<evidence type="ECO:0000256" key="1">
    <source>
        <dbReference type="ARBA" id="ARBA00022630"/>
    </source>
</evidence>
<dbReference type="RefSeq" id="WP_345516769.1">
    <property type="nucleotide sequence ID" value="NZ_BAAAXD010000039.1"/>
</dbReference>